<evidence type="ECO:0000313" key="2">
    <source>
        <dbReference type="Proteomes" id="UP000821845"/>
    </source>
</evidence>
<evidence type="ECO:0000313" key="1">
    <source>
        <dbReference type="EMBL" id="KAH6945645.1"/>
    </source>
</evidence>
<reference evidence="1" key="1">
    <citation type="submission" date="2020-05" db="EMBL/GenBank/DDBJ databases">
        <title>Large-scale comparative analyses of tick genomes elucidate their genetic diversity and vector capacities.</title>
        <authorList>
            <person name="Jia N."/>
            <person name="Wang J."/>
            <person name="Shi W."/>
            <person name="Du L."/>
            <person name="Sun Y."/>
            <person name="Zhan W."/>
            <person name="Jiang J."/>
            <person name="Wang Q."/>
            <person name="Zhang B."/>
            <person name="Ji P."/>
            <person name="Sakyi L.B."/>
            <person name="Cui X."/>
            <person name="Yuan T."/>
            <person name="Jiang B."/>
            <person name="Yang W."/>
            <person name="Lam T.T.-Y."/>
            <person name="Chang Q."/>
            <person name="Ding S."/>
            <person name="Wang X."/>
            <person name="Zhu J."/>
            <person name="Ruan X."/>
            <person name="Zhao L."/>
            <person name="Wei J."/>
            <person name="Que T."/>
            <person name="Du C."/>
            <person name="Cheng J."/>
            <person name="Dai P."/>
            <person name="Han X."/>
            <person name="Huang E."/>
            <person name="Gao Y."/>
            <person name="Liu J."/>
            <person name="Shao H."/>
            <person name="Ye R."/>
            <person name="Li L."/>
            <person name="Wei W."/>
            <person name="Wang X."/>
            <person name="Wang C."/>
            <person name="Yang T."/>
            <person name="Huo Q."/>
            <person name="Li W."/>
            <person name="Guo W."/>
            <person name="Chen H."/>
            <person name="Zhou L."/>
            <person name="Ni X."/>
            <person name="Tian J."/>
            <person name="Zhou Y."/>
            <person name="Sheng Y."/>
            <person name="Liu T."/>
            <person name="Pan Y."/>
            <person name="Xia L."/>
            <person name="Li J."/>
            <person name="Zhao F."/>
            <person name="Cao W."/>
        </authorList>
    </citation>
    <scope>NUCLEOTIDE SEQUENCE</scope>
    <source>
        <strain evidence="1">Hyas-2018</strain>
    </source>
</reference>
<accession>A0ACB7TFQ4</accession>
<keyword evidence="2" id="KW-1185">Reference proteome</keyword>
<protein>
    <submittedName>
        <fullName evidence="1">Uncharacterized protein</fullName>
    </submittedName>
</protein>
<dbReference type="EMBL" id="CM023481">
    <property type="protein sequence ID" value="KAH6945645.1"/>
    <property type="molecule type" value="Genomic_DNA"/>
</dbReference>
<comment type="caution">
    <text evidence="1">The sequence shown here is derived from an EMBL/GenBank/DDBJ whole genome shotgun (WGS) entry which is preliminary data.</text>
</comment>
<organism evidence="1 2">
    <name type="scientific">Hyalomma asiaticum</name>
    <name type="common">Tick</name>
    <dbReference type="NCBI Taxonomy" id="266040"/>
    <lineage>
        <taxon>Eukaryota</taxon>
        <taxon>Metazoa</taxon>
        <taxon>Ecdysozoa</taxon>
        <taxon>Arthropoda</taxon>
        <taxon>Chelicerata</taxon>
        <taxon>Arachnida</taxon>
        <taxon>Acari</taxon>
        <taxon>Parasitiformes</taxon>
        <taxon>Ixodida</taxon>
        <taxon>Ixodoidea</taxon>
        <taxon>Ixodidae</taxon>
        <taxon>Hyalomminae</taxon>
        <taxon>Hyalomma</taxon>
    </lineage>
</organism>
<sequence length="313" mass="35649">MIVKVIQEVDLGDRIQFRYFHVGTCHFDTCGWQDICSVSFNTIFFELSPWFGGEPQFDRCRMVSRRGTTVKFNVWCSWMFQPDVEEWFTWLAESSTLTYVQIFAVNHPGKDTCDMCAELCAKVVSAIAKNTGIVTLTLTFFKLGSEHIDMFCHCANEHRSLTEVTLTPYCPRLQACPIAKCSELSEEFRVAALKLQDIVRENASRIPAAAKFVLGEETRDGACAVEEMSNHPQLVEQVRHDGDVSNADAQVMVKRTVSTLRNCDVHKYMRLAGVVRGQQLTPLDPNVQQHILTLPLDCWLHIRRYLKIADVSF</sequence>
<dbReference type="Proteomes" id="UP000821845">
    <property type="component" value="Chromosome 1"/>
</dbReference>
<name>A0ACB7TFQ4_HYAAI</name>
<gene>
    <name evidence="1" type="ORF">HPB50_009394</name>
</gene>
<proteinExistence type="predicted"/>